<evidence type="ECO:0000313" key="2">
    <source>
        <dbReference type="Proteomes" id="UP000594262"/>
    </source>
</evidence>
<reference evidence="1" key="1">
    <citation type="submission" date="2021-01" db="UniProtKB">
        <authorList>
            <consortium name="EnsemblMetazoa"/>
        </authorList>
    </citation>
    <scope>IDENTIFICATION</scope>
</reference>
<dbReference type="GeneID" id="136811003"/>
<evidence type="ECO:0000313" key="1">
    <source>
        <dbReference type="EnsemblMetazoa" id="CLYHEMP003851.1"/>
    </source>
</evidence>
<dbReference type="EnsemblMetazoa" id="CLYHEMT003851.1">
    <property type="protein sequence ID" value="CLYHEMP003851.1"/>
    <property type="gene ID" value="CLYHEMG003851"/>
</dbReference>
<name>A0A7M5USI1_9CNID</name>
<sequence length="443" mass="51993">MILRRSTRRCITGSLLILIGFGILFLFSQQSLRLENIHDRSNHHKLSDVAQVKRGNERHSESNVDVHQRALEKIKINQVESVIKVGAAENEKKFESLKKESISNKVIEEIDENPPLNKQPEIVYEKLPVVKDMQNDLKIHEVNRHDTGIKLYKEEPLVSVKDDTLQTTEKPFKKAEYKITSGFVEYIPGEKGAFHIVQNFLLYIDPDFTEPVNASQSKRAKKQNELEQTLQSNLNHPVINRIHIMYSHKPLFQYLQKLNLTNRHKLITVYFEDTPKISDFLQYIEDKLQNRYVIVNNQDIEIGEEWDAIDLGKFREQRIMYAISRNVKAHHMADKNCYASYTANCNPGQPDYGSADLFAFYNEGKVPPAMMKEMSYTQAKYGMENVFMWYAKFEWHYNLFNPCKVLKIYHVDCYHIDKKGRDRQKRNDHVLTVPFTNQLYLNF</sequence>
<dbReference type="AlphaFoldDB" id="A0A7M5USI1"/>
<dbReference type="PANTHER" id="PTHR40743">
    <property type="entry name" value="NUCLEOTIDE-DIPHOSPHO-SUGAR TRANSFERASE CONTAINING PROTEIN"/>
    <property type="match status" value="1"/>
</dbReference>
<organism evidence="1 2">
    <name type="scientific">Clytia hemisphaerica</name>
    <dbReference type="NCBI Taxonomy" id="252671"/>
    <lineage>
        <taxon>Eukaryota</taxon>
        <taxon>Metazoa</taxon>
        <taxon>Cnidaria</taxon>
        <taxon>Hydrozoa</taxon>
        <taxon>Hydroidolina</taxon>
        <taxon>Leptothecata</taxon>
        <taxon>Obeliida</taxon>
        <taxon>Clytiidae</taxon>
        <taxon>Clytia</taxon>
    </lineage>
</organism>
<proteinExistence type="predicted"/>
<dbReference type="Proteomes" id="UP000594262">
    <property type="component" value="Unplaced"/>
</dbReference>
<keyword evidence="2" id="KW-1185">Reference proteome</keyword>
<dbReference type="PANTHER" id="PTHR40743:SF1">
    <property type="entry name" value="POSSIBLE GLYCOSYLTRANSFERASE"/>
    <property type="match status" value="1"/>
</dbReference>
<protein>
    <submittedName>
        <fullName evidence="1">Uncharacterized protein</fullName>
    </submittedName>
</protein>
<accession>A0A7M5USI1</accession>
<dbReference type="RefSeq" id="XP_066923713.1">
    <property type="nucleotide sequence ID" value="XM_067067612.1"/>
</dbReference>
<dbReference type="OrthoDB" id="5977719at2759"/>